<evidence type="ECO:0000313" key="2">
    <source>
        <dbReference type="Proteomes" id="UP000323142"/>
    </source>
</evidence>
<dbReference type="Proteomes" id="UP000323142">
    <property type="component" value="Unassembled WGS sequence"/>
</dbReference>
<comment type="caution">
    <text evidence="1">The sequence shown here is derived from an EMBL/GenBank/DDBJ whole genome shotgun (WGS) entry which is preliminary data.</text>
</comment>
<reference evidence="1 2" key="1">
    <citation type="submission" date="2019-09" db="EMBL/GenBank/DDBJ databases">
        <title>Salinarimonas rosea gen. nov., sp. nov., a new member of the a-2 subgroup of the Proteobacteria.</title>
        <authorList>
            <person name="Liu J."/>
        </authorList>
    </citation>
    <scope>NUCLEOTIDE SEQUENCE [LARGE SCALE GENOMIC DNA]</scope>
    <source>
        <strain evidence="1 2">BN140002</strain>
    </source>
</reference>
<accession>A0A5B2VB91</accession>
<reference evidence="1 2" key="2">
    <citation type="submission" date="2019-09" db="EMBL/GenBank/DDBJ databases">
        <authorList>
            <person name="Jin C."/>
        </authorList>
    </citation>
    <scope>NUCLEOTIDE SEQUENCE [LARGE SCALE GENOMIC DNA]</scope>
    <source>
        <strain evidence="1 2">BN140002</strain>
    </source>
</reference>
<proteinExistence type="predicted"/>
<sequence>MQTGSATFLAPDDATAIVSAREAPADMVVADAGSLTLIDSQQQIVWRASRPDAFTSYGVRYKRE</sequence>
<dbReference type="EMBL" id="VUOA01000028">
    <property type="protein sequence ID" value="KAA2236234.1"/>
    <property type="molecule type" value="Genomic_DNA"/>
</dbReference>
<keyword evidence="2" id="KW-1185">Reference proteome</keyword>
<gene>
    <name evidence="1" type="ORF">F0L46_16120</name>
</gene>
<dbReference type="RefSeq" id="WP_149819354.1">
    <property type="nucleotide sequence ID" value="NZ_VUOA01000028.1"/>
</dbReference>
<protein>
    <submittedName>
        <fullName evidence="1">Uncharacterized protein</fullName>
    </submittedName>
</protein>
<dbReference type="AlphaFoldDB" id="A0A5B2VB91"/>
<name>A0A5B2VB91_9HYPH</name>
<evidence type="ECO:0000313" key="1">
    <source>
        <dbReference type="EMBL" id="KAA2236234.1"/>
    </source>
</evidence>
<organism evidence="1 2">
    <name type="scientific">Salinarimonas soli</name>
    <dbReference type="NCBI Taxonomy" id="1638099"/>
    <lineage>
        <taxon>Bacteria</taxon>
        <taxon>Pseudomonadati</taxon>
        <taxon>Pseudomonadota</taxon>
        <taxon>Alphaproteobacteria</taxon>
        <taxon>Hyphomicrobiales</taxon>
        <taxon>Salinarimonadaceae</taxon>
        <taxon>Salinarimonas</taxon>
    </lineage>
</organism>